<sequence>MDNIHQIFKASPTEGDVLATVIQVNGSAYRKEGTTMLIKQSGSTIGVLSGGCLEEDIKYRAETLIDGQSKSFLYNLKSEDDLGWGQGSGCNGEIRVLLEKIDASYQAHLEKVNEQLLQGRSILTVKKLSEDYEVIGYTVIVDDNNYWTKALNIDANMELKEMKSGIHYSKELSIYRYFQWFHPKPRLFILGAGEDGVPLCDFAYKTGFHVTVADWREALCSKERFPQADRLLIGFPHEVLPKALHPQDHIVIMTHHFERDKEILQYVLNRPFKYIGIIGSNRRTMRLLEGESVPSNVYTPVGLSIGAEGPEEIAISVMAQLIAVKQKVVTENGKQANCRTLVYNK</sequence>
<evidence type="ECO:0000313" key="3">
    <source>
        <dbReference type="EMBL" id="ASV66957.1"/>
    </source>
</evidence>
<feature type="domain" description="XdhC Rossmann" evidence="2">
    <location>
        <begin position="187"/>
        <end position="321"/>
    </location>
</feature>
<dbReference type="SUPFAM" id="SSF51984">
    <property type="entry name" value="MurCD N-terminal domain"/>
    <property type="match status" value="1"/>
</dbReference>
<protein>
    <recommendedName>
        <fullName evidence="5">Xanthine dehydrogenase</fullName>
    </recommendedName>
</protein>
<dbReference type="PANTHER" id="PTHR30388">
    <property type="entry name" value="ALDEHYDE OXIDOREDUCTASE MOLYBDENUM COFACTOR ASSEMBLY PROTEIN"/>
    <property type="match status" value="1"/>
</dbReference>
<evidence type="ECO:0000313" key="4">
    <source>
        <dbReference type="Proteomes" id="UP000215137"/>
    </source>
</evidence>
<dbReference type="Proteomes" id="UP000215137">
    <property type="component" value="Chromosome"/>
</dbReference>
<name>A0A248TFJ3_9BACI</name>
<keyword evidence="4" id="KW-1185">Reference proteome</keyword>
<evidence type="ECO:0000259" key="1">
    <source>
        <dbReference type="Pfam" id="PF02625"/>
    </source>
</evidence>
<dbReference type="PANTHER" id="PTHR30388:SF6">
    <property type="entry name" value="XANTHINE DEHYDROGENASE SUBUNIT A-RELATED"/>
    <property type="match status" value="1"/>
</dbReference>
<dbReference type="Pfam" id="PF13478">
    <property type="entry name" value="XdhC_C"/>
    <property type="match status" value="1"/>
</dbReference>
<dbReference type="Pfam" id="PF02625">
    <property type="entry name" value="XdhC_CoxI"/>
    <property type="match status" value="1"/>
</dbReference>
<organism evidence="3 4">
    <name type="scientific">Cytobacillus kochii</name>
    <dbReference type="NCBI Taxonomy" id="859143"/>
    <lineage>
        <taxon>Bacteria</taxon>
        <taxon>Bacillati</taxon>
        <taxon>Bacillota</taxon>
        <taxon>Bacilli</taxon>
        <taxon>Bacillales</taxon>
        <taxon>Bacillaceae</taxon>
        <taxon>Cytobacillus</taxon>
    </lineage>
</organism>
<feature type="domain" description="XdhC- CoxI" evidence="1">
    <location>
        <begin position="17"/>
        <end position="70"/>
    </location>
</feature>
<evidence type="ECO:0000259" key="2">
    <source>
        <dbReference type="Pfam" id="PF13478"/>
    </source>
</evidence>
<dbReference type="InterPro" id="IPR027051">
    <property type="entry name" value="XdhC_Rossmann_dom"/>
</dbReference>
<dbReference type="KEGG" id="bko:CKF48_06220"/>
<gene>
    <name evidence="3" type="ORF">CKF48_06220</name>
</gene>
<dbReference type="EMBL" id="CP022983">
    <property type="protein sequence ID" value="ASV66957.1"/>
    <property type="molecule type" value="Genomic_DNA"/>
</dbReference>
<dbReference type="InterPro" id="IPR003777">
    <property type="entry name" value="XdhC_CoxI"/>
</dbReference>
<proteinExistence type="predicted"/>
<accession>A0A248TFJ3</accession>
<dbReference type="InterPro" id="IPR052698">
    <property type="entry name" value="MoCofactor_Util/Proc"/>
</dbReference>
<reference evidence="3 4" key="1">
    <citation type="submission" date="2017-08" db="EMBL/GenBank/DDBJ databases">
        <title>Complete Genome Sequence of Bacillus kochii Oregon-R-modENCODE STRAIN BDGP4, isolated from Drosophila melanogaster gut.</title>
        <authorList>
            <person name="Wan K.H."/>
            <person name="Yu C."/>
            <person name="Park S."/>
            <person name="Hammonds A.S."/>
            <person name="Booth B.W."/>
            <person name="Celniker S.E."/>
        </authorList>
    </citation>
    <scope>NUCLEOTIDE SEQUENCE [LARGE SCALE GENOMIC DNA]</scope>
    <source>
        <strain evidence="3 4">BDGP4</strain>
    </source>
</reference>
<dbReference type="RefSeq" id="WP_095370532.1">
    <property type="nucleotide sequence ID" value="NZ_CP022983.1"/>
</dbReference>
<dbReference type="OrthoDB" id="9773039at2"/>
<evidence type="ECO:0008006" key="5">
    <source>
        <dbReference type="Google" id="ProtNLM"/>
    </source>
</evidence>
<dbReference type="Gene3D" id="3.40.50.720">
    <property type="entry name" value="NAD(P)-binding Rossmann-like Domain"/>
    <property type="match status" value="1"/>
</dbReference>
<dbReference type="AlphaFoldDB" id="A0A248TFJ3"/>